<reference evidence="1" key="1">
    <citation type="journal article" date="2014" name="Front. Microbiol.">
        <title>High frequency of phylogenetically diverse reductive dehalogenase-homologous genes in deep subseafloor sedimentary metagenomes.</title>
        <authorList>
            <person name="Kawai M."/>
            <person name="Futagami T."/>
            <person name="Toyoda A."/>
            <person name="Takaki Y."/>
            <person name="Nishi S."/>
            <person name="Hori S."/>
            <person name="Arai W."/>
            <person name="Tsubouchi T."/>
            <person name="Morono Y."/>
            <person name="Uchiyama I."/>
            <person name="Ito T."/>
            <person name="Fujiyama A."/>
            <person name="Inagaki F."/>
            <person name="Takami H."/>
        </authorList>
    </citation>
    <scope>NUCLEOTIDE SEQUENCE</scope>
    <source>
        <strain evidence="1">Expedition CK06-06</strain>
    </source>
</reference>
<sequence length="109" mass="12890">MIERLSYDICYRHESDYRETYDNVFHLLEEPSDIVKNIVDSQPDLTLICNARGYLPFLEHYSKSTDIPLLFLTGGSPRLIKEIKRYTPHVLEVPFKMEDLYHKIEEILG</sequence>
<protein>
    <submittedName>
        <fullName evidence="1">Uncharacterized protein</fullName>
    </submittedName>
</protein>
<organism evidence="1">
    <name type="scientific">marine sediment metagenome</name>
    <dbReference type="NCBI Taxonomy" id="412755"/>
    <lineage>
        <taxon>unclassified sequences</taxon>
        <taxon>metagenomes</taxon>
        <taxon>ecological metagenomes</taxon>
    </lineage>
</organism>
<evidence type="ECO:0000313" key="1">
    <source>
        <dbReference type="EMBL" id="GAG28110.1"/>
    </source>
</evidence>
<accession>X0WBT4</accession>
<dbReference type="EMBL" id="BARS01031166">
    <property type="protein sequence ID" value="GAG28110.1"/>
    <property type="molecule type" value="Genomic_DNA"/>
</dbReference>
<comment type="caution">
    <text evidence="1">The sequence shown here is derived from an EMBL/GenBank/DDBJ whole genome shotgun (WGS) entry which is preliminary data.</text>
</comment>
<gene>
    <name evidence="1" type="ORF">S01H1_48534</name>
</gene>
<proteinExistence type="predicted"/>
<name>X0WBT4_9ZZZZ</name>
<dbReference type="AlphaFoldDB" id="X0WBT4"/>